<keyword evidence="1" id="KW-0723">Serine/threonine-protein kinase</keyword>
<dbReference type="Pfam" id="PF13581">
    <property type="entry name" value="HATPase_c_2"/>
    <property type="match status" value="1"/>
</dbReference>
<evidence type="ECO:0000256" key="2">
    <source>
        <dbReference type="SAM" id="MobiDB-lite"/>
    </source>
</evidence>
<proteinExistence type="predicted"/>
<dbReference type="AlphaFoldDB" id="A0A640UKH7"/>
<dbReference type="SUPFAM" id="SSF55874">
    <property type="entry name" value="ATPase domain of HSP90 chaperone/DNA topoisomerase II/histidine kinase"/>
    <property type="match status" value="1"/>
</dbReference>
<dbReference type="PANTHER" id="PTHR35526:SF3">
    <property type="entry name" value="ANTI-SIGMA-F FACTOR RSBW"/>
    <property type="match status" value="1"/>
</dbReference>
<keyword evidence="1" id="KW-0418">Kinase</keyword>
<dbReference type="EMBL" id="BLIR01000001">
    <property type="protein sequence ID" value="GFE36297.1"/>
    <property type="molecule type" value="Genomic_DNA"/>
</dbReference>
<keyword evidence="1" id="KW-0808">Transferase</keyword>
<evidence type="ECO:0000259" key="3">
    <source>
        <dbReference type="Pfam" id="PF13581"/>
    </source>
</evidence>
<reference evidence="4 5" key="1">
    <citation type="submission" date="2019-12" db="EMBL/GenBank/DDBJ databases">
        <title>Whole genome shotgun sequence of Streptomyces tubercidicus NBRC 13090.</title>
        <authorList>
            <person name="Ichikawa N."/>
            <person name="Kimura A."/>
            <person name="Kitahashi Y."/>
            <person name="Komaki H."/>
            <person name="Tamura T."/>
        </authorList>
    </citation>
    <scope>NUCLEOTIDE SEQUENCE [LARGE SCALE GENOMIC DNA]</scope>
    <source>
        <strain evidence="4 5">NBRC 13090</strain>
    </source>
</reference>
<organism evidence="4 5">
    <name type="scientific">Streptomyces tubercidicus</name>
    <dbReference type="NCBI Taxonomy" id="47759"/>
    <lineage>
        <taxon>Bacteria</taxon>
        <taxon>Bacillati</taxon>
        <taxon>Actinomycetota</taxon>
        <taxon>Actinomycetes</taxon>
        <taxon>Kitasatosporales</taxon>
        <taxon>Streptomycetaceae</taxon>
        <taxon>Streptomyces</taxon>
    </lineage>
</organism>
<dbReference type="InterPro" id="IPR050267">
    <property type="entry name" value="Anti-sigma-factor_SerPK"/>
</dbReference>
<accession>A0A640UKH7</accession>
<dbReference type="InterPro" id="IPR003594">
    <property type="entry name" value="HATPase_dom"/>
</dbReference>
<evidence type="ECO:0000256" key="1">
    <source>
        <dbReference type="ARBA" id="ARBA00022527"/>
    </source>
</evidence>
<dbReference type="RefSeq" id="WP_308789363.1">
    <property type="nucleotide sequence ID" value="NZ_BLIR01000001.1"/>
</dbReference>
<dbReference type="GO" id="GO:0004674">
    <property type="term" value="F:protein serine/threonine kinase activity"/>
    <property type="evidence" value="ECO:0007669"/>
    <property type="project" value="UniProtKB-KW"/>
</dbReference>
<feature type="region of interest" description="Disordered" evidence="2">
    <location>
        <begin position="98"/>
        <end position="117"/>
    </location>
</feature>
<evidence type="ECO:0000313" key="4">
    <source>
        <dbReference type="EMBL" id="GFE36297.1"/>
    </source>
</evidence>
<gene>
    <name evidence="4" type="ORF">Stube_09700</name>
</gene>
<dbReference type="Proteomes" id="UP000431826">
    <property type="component" value="Unassembled WGS sequence"/>
</dbReference>
<keyword evidence="5" id="KW-1185">Reference proteome</keyword>
<comment type="caution">
    <text evidence="4">The sequence shown here is derived from an EMBL/GenBank/DDBJ whole genome shotgun (WGS) entry which is preliminary data.</text>
</comment>
<dbReference type="Gene3D" id="3.30.565.10">
    <property type="entry name" value="Histidine kinase-like ATPase, C-terminal domain"/>
    <property type="match status" value="1"/>
</dbReference>
<feature type="domain" description="Histidine kinase/HSP90-like ATPase" evidence="3">
    <location>
        <begin position="30"/>
        <end position="131"/>
    </location>
</feature>
<dbReference type="GeneID" id="96282143"/>
<evidence type="ECO:0000313" key="5">
    <source>
        <dbReference type="Proteomes" id="UP000431826"/>
    </source>
</evidence>
<sequence length="149" mass="15818">MNATAPSSAYSGSHAMPRRDAEFLFPLPHIPEAVGLVRRRAHTVLTGWNLPATTIEDAVLVISELVTNAVTHALPPAVLQMSRTTAEEPRALRIEVTDAGPAAPVPRPADGRHPAEHGRGNAIVTALAARHGTRVEPGAITRWADLPVT</sequence>
<protein>
    <submittedName>
        <fullName evidence="4">ATPase</fullName>
    </submittedName>
</protein>
<dbReference type="PANTHER" id="PTHR35526">
    <property type="entry name" value="ANTI-SIGMA-F FACTOR RSBW-RELATED"/>
    <property type="match status" value="1"/>
</dbReference>
<dbReference type="InterPro" id="IPR036890">
    <property type="entry name" value="HATPase_C_sf"/>
</dbReference>
<dbReference type="CDD" id="cd16936">
    <property type="entry name" value="HATPase_RsbW-like"/>
    <property type="match status" value="1"/>
</dbReference>
<name>A0A640UKH7_9ACTN</name>